<dbReference type="KEGG" id="mzi:HWN40_12175"/>
<feature type="binding site" evidence="9">
    <location>
        <position position="355"/>
    </location>
    <ligand>
        <name>ATP</name>
        <dbReference type="ChEBI" id="CHEBI:30616"/>
    </ligand>
</feature>
<evidence type="ECO:0000256" key="10">
    <source>
        <dbReference type="RuleBase" id="RU003651"/>
    </source>
</evidence>
<comment type="function">
    <text evidence="9">ATPase which is responsible for recognizing, binding, unfolding and translocation of substrate proteins into the archaeal 20S proteasome core particle. Is essential for opening the gate of the 20S proteasome via an interaction with its C-terminus, thereby allowing substrate entry and access to the site of proteolysis. Thus, the C-termini of the proteasomal ATPase function like a 'key in a lock' to induce gate opening and therefore regulate proteolysis. Unfolding activity requires energy from ATP hydrolysis, whereas ATP binding alone promotes ATPase-20S proteasome association which triggers gate opening, and supports translocation of unfolded substrates.</text>
</comment>
<dbReference type="GO" id="GO:0005737">
    <property type="term" value="C:cytoplasm"/>
    <property type="evidence" value="ECO:0007669"/>
    <property type="project" value="UniProtKB-SubCell"/>
</dbReference>
<feature type="coiled-coil region" evidence="9">
    <location>
        <begin position="44"/>
        <end position="92"/>
    </location>
</feature>
<keyword evidence="5 9" id="KW-0067">ATP-binding</keyword>
<dbReference type="EMBL" id="CP058215">
    <property type="protein sequence ID" value="QLC50934.1"/>
    <property type="molecule type" value="Genomic_DNA"/>
</dbReference>
<dbReference type="Gene3D" id="1.10.8.60">
    <property type="match status" value="1"/>
</dbReference>
<dbReference type="InterPro" id="IPR012340">
    <property type="entry name" value="NA-bd_OB-fold"/>
</dbReference>
<dbReference type="GO" id="GO:0010498">
    <property type="term" value="P:proteasomal protein catabolic process"/>
    <property type="evidence" value="ECO:0007669"/>
    <property type="project" value="UniProtKB-UniRule"/>
</dbReference>
<evidence type="ECO:0000256" key="1">
    <source>
        <dbReference type="ARBA" id="ARBA00004496"/>
    </source>
</evidence>
<comment type="subcellular location">
    <subcellularLocation>
        <location evidence="1 9">Cytoplasm</location>
    </subcellularLocation>
</comment>
<comment type="subunit">
    <text evidence="9">Homohexamer. The hexameric complex has a two-ring architecture resembling a top hat that caps the 20S proteasome core at one or both ends. Upon ATP-binding, the C-terminus of PAN interacts with the alpha-rings of the proteasome core by binding to the intersubunit pockets.</text>
</comment>
<dbReference type="Gene3D" id="2.40.50.140">
    <property type="entry name" value="Nucleic acid-binding proteins"/>
    <property type="match status" value="1"/>
</dbReference>
<dbReference type="AlphaFoldDB" id="A0A7D5EGK5"/>
<evidence type="ECO:0000256" key="3">
    <source>
        <dbReference type="ARBA" id="ARBA00022490"/>
    </source>
</evidence>
<evidence type="ECO:0000313" key="13">
    <source>
        <dbReference type="Proteomes" id="UP000509594"/>
    </source>
</evidence>
<evidence type="ECO:0000256" key="2">
    <source>
        <dbReference type="ARBA" id="ARBA00006914"/>
    </source>
</evidence>
<reference evidence="12 13" key="1">
    <citation type="submission" date="2020-06" db="EMBL/GenBank/DDBJ databases">
        <title>Methanolobus halotolerans sp. nov., isolated from a saline lake Tus in Siberia.</title>
        <authorList>
            <person name="Shen Y."/>
            <person name="Chen S.-C."/>
            <person name="Lai M.-C."/>
            <person name="Huang H.-H."/>
            <person name="Chiu H.-H."/>
            <person name="Tang S.-L."/>
            <person name="Rogozin D.Y."/>
            <person name="Degermendzhy A.G."/>
        </authorList>
    </citation>
    <scope>NUCLEOTIDE SEQUENCE [LARGE SCALE GENOMIC DNA]</scope>
    <source>
        <strain evidence="12 13">DSM 21339</strain>
    </source>
</reference>
<evidence type="ECO:0000256" key="6">
    <source>
        <dbReference type="ARBA" id="ARBA00022942"/>
    </source>
</evidence>
<dbReference type="OrthoDB" id="77269at2157"/>
<dbReference type="InterPro" id="IPR003960">
    <property type="entry name" value="ATPase_AAA_CS"/>
</dbReference>
<dbReference type="Pfam" id="PF16450">
    <property type="entry name" value="Prot_ATP_ID_OB_C"/>
    <property type="match status" value="1"/>
</dbReference>
<gene>
    <name evidence="9" type="primary">pan</name>
    <name evidence="12" type="ORF">HWN40_12175</name>
</gene>
<dbReference type="NCBIfam" id="TIGR01242">
    <property type="entry name" value="proteasome-activating nucleotidase"/>
    <property type="match status" value="1"/>
</dbReference>
<keyword evidence="8 9" id="KW-0143">Chaperone</keyword>
<dbReference type="InterPro" id="IPR027417">
    <property type="entry name" value="P-loop_NTPase"/>
</dbReference>
<protein>
    <recommendedName>
        <fullName evidence="9">Proteasome-activating nucleotidase</fullName>
        <shortName evidence="9">PAN</shortName>
    </recommendedName>
    <alternativeName>
        <fullName evidence="9">Proteasomal ATPase</fullName>
    </alternativeName>
    <alternativeName>
        <fullName evidence="9">Proteasome regulatory ATPase</fullName>
    </alternativeName>
    <alternativeName>
        <fullName evidence="9">Proteasome regulatory particle</fullName>
    </alternativeName>
</protein>
<keyword evidence="6 9" id="KW-0647">Proteasome</keyword>
<dbReference type="SMART" id="SM00382">
    <property type="entry name" value="AAA"/>
    <property type="match status" value="1"/>
</dbReference>
<proteinExistence type="inferred from homology"/>
<dbReference type="InterPro" id="IPR023501">
    <property type="entry name" value="Nucleotidase_PAN"/>
</dbReference>
<dbReference type="PANTHER" id="PTHR23073">
    <property type="entry name" value="26S PROTEASOME REGULATORY SUBUNIT"/>
    <property type="match status" value="1"/>
</dbReference>
<dbReference type="SUPFAM" id="SSF52540">
    <property type="entry name" value="P-loop containing nucleoside triphosphate hydrolases"/>
    <property type="match status" value="1"/>
</dbReference>
<keyword evidence="4 9" id="KW-0547">Nucleotide-binding</keyword>
<dbReference type="InterPro" id="IPR050221">
    <property type="entry name" value="26S_Proteasome_ATPase"/>
</dbReference>
<dbReference type="InterPro" id="IPR032501">
    <property type="entry name" value="Prot_ATP_ID_OB_2nd"/>
</dbReference>
<name>A0A7D5EGK5_9EURY</name>
<dbReference type="Gene3D" id="3.40.50.300">
    <property type="entry name" value="P-loop containing nucleotide triphosphate hydrolases"/>
    <property type="match status" value="1"/>
</dbReference>
<dbReference type="Pfam" id="PF00004">
    <property type="entry name" value="AAA"/>
    <property type="match status" value="1"/>
</dbReference>
<dbReference type="HAMAP" id="MF_00553">
    <property type="entry name" value="PAN"/>
    <property type="match status" value="1"/>
</dbReference>
<dbReference type="GO" id="GO:0016887">
    <property type="term" value="F:ATP hydrolysis activity"/>
    <property type="evidence" value="ECO:0007669"/>
    <property type="project" value="UniProtKB-UniRule"/>
</dbReference>
<dbReference type="FunFam" id="3.40.50.300:FF:000033">
    <property type="entry name" value="26S protease regulatory subunit 6B"/>
    <property type="match status" value="1"/>
</dbReference>
<dbReference type="PROSITE" id="PS00674">
    <property type="entry name" value="AAA"/>
    <property type="match status" value="1"/>
</dbReference>
<dbReference type="NCBIfam" id="NF003069">
    <property type="entry name" value="PRK03992.1"/>
    <property type="match status" value="1"/>
</dbReference>
<keyword evidence="13" id="KW-1185">Reference proteome</keyword>
<organism evidence="12 13">
    <name type="scientific">Methanolobus zinderi</name>
    <dbReference type="NCBI Taxonomy" id="536044"/>
    <lineage>
        <taxon>Archaea</taxon>
        <taxon>Methanobacteriati</taxon>
        <taxon>Methanobacteriota</taxon>
        <taxon>Stenosarchaea group</taxon>
        <taxon>Methanomicrobia</taxon>
        <taxon>Methanosarcinales</taxon>
        <taxon>Methanosarcinaceae</taxon>
        <taxon>Methanolobus</taxon>
    </lineage>
</organism>
<keyword evidence="3 9" id="KW-0963">Cytoplasm</keyword>
<comment type="similarity">
    <text evidence="2 9 10">Belongs to the AAA ATPase family.</text>
</comment>
<comment type="domain">
    <text evidence="9">Consists of three main regions, an N-terminal coiled-coil domain that may assist in substrate recognition, an interdomain involved in PAN hexamerization, and a C-terminal ATPase domain of the AAA type.</text>
</comment>
<evidence type="ECO:0000256" key="8">
    <source>
        <dbReference type="ARBA" id="ARBA00023186"/>
    </source>
</evidence>
<feature type="binding site" evidence="9">
    <location>
        <begin position="216"/>
        <end position="221"/>
    </location>
    <ligand>
        <name>ATP</name>
        <dbReference type="ChEBI" id="CHEBI:30616"/>
    </ligand>
</feature>
<accession>A0A7D5EGK5</accession>
<sequence>MSETTDSDVNNHERYDFTGVNKAEFGYAGAGSEEDFSKYLLDRMRQLESRNSMLKEQCDQMESEKRFVESQKLKYEREVRRLQSEIDRLKTVPLVVATIMDVISNDKILVRSSTGPQFMVNVSQYIDDDSLVPGTKVALNQQTLAIVDVIPATEDPTVSAMEVVEAQDVDFNDVGGLDEQIQELIESVELPLLKPDSFARIGISPPKGVLLYGEPGTGKTLLAKAVAHRTQATFVRVVGSELIQKYIGDGAKLVRDLFDMARKKSPSILFIDELDAIASRRLNDTNGADREVQRTLMQLLAEMDGFDSRGEIRIIAATNRLDVLDPAILRPGRFDRVVYVPMPDEEARANILKIHSRYMNLGEDVDFKKLARMTETASGADLNAIAMEAGMLAVRFDKESIGMQDFLESTRKVMSKLESKQEELPTGMFG</sequence>
<evidence type="ECO:0000256" key="7">
    <source>
        <dbReference type="ARBA" id="ARBA00023054"/>
    </source>
</evidence>
<dbReference type="GO" id="GO:0022623">
    <property type="term" value="C:proteasome-activating nucleotidase complex"/>
    <property type="evidence" value="ECO:0007669"/>
    <property type="project" value="UniProtKB-UniRule"/>
</dbReference>
<dbReference type="InterPro" id="IPR003593">
    <property type="entry name" value="AAA+_ATPase"/>
</dbReference>
<evidence type="ECO:0000259" key="11">
    <source>
        <dbReference type="SMART" id="SM00382"/>
    </source>
</evidence>
<evidence type="ECO:0000256" key="9">
    <source>
        <dbReference type="HAMAP-Rule" id="MF_00553"/>
    </source>
</evidence>
<feature type="domain" description="AAA+ ATPase" evidence="11">
    <location>
        <begin position="205"/>
        <end position="344"/>
    </location>
</feature>
<evidence type="ECO:0000256" key="5">
    <source>
        <dbReference type="ARBA" id="ARBA00022840"/>
    </source>
</evidence>
<dbReference type="Proteomes" id="UP000509594">
    <property type="component" value="Chromosome"/>
</dbReference>
<evidence type="ECO:0000256" key="4">
    <source>
        <dbReference type="ARBA" id="ARBA00022741"/>
    </source>
</evidence>
<dbReference type="Pfam" id="PF17862">
    <property type="entry name" value="AAA_lid_3"/>
    <property type="match status" value="1"/>
</dbReference>
<evidence type="ECO:0000313" key="12">
    <source>
        <dbReference type="EMBL" id="QLC50934.1"/>
    </source>
</evidence>
<dbReference type="GeneID" id="55822444"/>
<dbReference type="RefSeq" id="WP_176965989.1">
    <property type="nucleotide sequence ID" value="NZ_CP058215.1"/>
</dbReference>
<dbReference type="InterPro" id="IPR003959">
    <property type="entry name" value="ATPase_AAA_core"/>
</dbReference>
<dbReference type="GO" id="GO:0005524">
    <property type="term" value="F:ATP binding"/>
    <property type="evidence" value="ECO:0007669"/>
    <property type="project" value="UniProtKB-UniRule"/>
</dbReference>
<dbReference type="GO" id="GO:0043335">
    <property type="term" value="P:protein unfolding"/>
    <property type="evidence" value="ECO:0007669"/>
    <property type="project" value="UniProtKB-UniRule"/>
</dbReference>
<dbReference type="InterPro" id="IPR041569">
    <property type="entry name" value="AAA_lid_3"/>
</dbReference>
<keyword evidence="7 9" id="KW-0175">Coiled coil</keyword>